<dbReference type="InterPro" id="IPR045584">
    <property type="entry name" value="Pilin-like"/>
</dbReference>
<proteinExistence type="predicted"/>
<dbReference type="Pfam" id="PF07963">
    <property type="entry name" value="N_methyl"/>
    <property type="match status" value="1"/>
</dbReference>
<dbReference type="AlphaFoldDB" id="A0AAU7CT93"/>
<reference evidence="2" key="1">
    <citation type="submission" date="2024-05" db="EMBL/GenBank/DDBJ databases">
        <title>Planctomycetes of the genus Singulisphaera possess chitinolytic capabilities.</title>
        <authorList>
            <person name="Ivanova A."/>
        </authorList>
    </citation>
    <scope>NUCLEOTIDE SEQUENCE</scope>
    <source>
        <strain evidence="2">Ch08T</strain>
    </source>
</reference>
<dbReference type="PROSITE" id="PS00409">
    <property type="entry name" value="PROKAR_NTER_METHYL"/>
    <property type="match status" value="1"/>
</dbReference>
<dbReference type="InterPro" id="IPR011453">
    <property type="entry name" value="DUF1559"/>
</dbReference>
<dbReference type="InterPro" id="IPR027558">
    <property type="entry name" value="Pre_pil_HX9DG_C"/>
</dbReference>
<organism evidence="2">
    <name type="scientific">Singulisphaera sp. Ch08</name>
    <dbReference type="NCBI Taxonomy" id="3120278"/>
    <lineage>
        <taxon>Bacteria</taxon>
        <taxon>Pseudomonadati</taxon>
        <taxon>Planctomycetota</taxon>
        <taxon>Planctomycetia</taxon>
        <taxon>Isosphaerales</taxon>
        <taxon>Isosphaeraceae</taxon>
        <taxon>Singulisphaera</taxon>
    </lineage>
</organism>
<sequence>MPEIRRRGFTLIELLVVIAIIAVLIALLLPAVQAAREAARRAQCVNNMKQIGLAMHNYHDTVGSLPSGTSGCCNGTWQAFILPYMEQSALANAYNFSRPRYSDAWNTTVTYSYVSALLCPSDTPSKPTSTSLGTANSGKLTAHNYFVNFGQTDIDQQNLVNGVPFLGAPFGWIAPYNNANHSASPNKGQVVTLAGITDGTSNTIFASEMLVGKGPDVRGVTWWADATGFTTQLAPNSKIPDAMYSAAACGCTTTNGVLNCNGNSPCVVVAALAPLYQAARSRHSGGVTVTMGDGSVKFIKDSISLGVWRALSSSRGGEIISADAY</sequence>
<gene>
    <name evidence="2" type="ORF">V5E97_37865</name>
</gene>
<dbReference type="EMBL" id="CP155447">
    <property type="protein sequence ID" value="XBH08421.1"/>
    <property type="molecule type" value="Genomic_DNA"/>
</dbReference>
<name>A0AAU7CT93_9BACT</name>
<evidence type="ECO:0000313" key="2">
    <source>
        <dbReference type="EMBL" id="XBH08421.1"/>
    </source>
</evidence>
<dbReference type="SUPFAM" id="SSF54523">
    <property type="entry name" value="Pili subunits"/>
    <property type="match status" value="1"/>
</dbReference>
<dbReference type="PANTHER" id="PTHR30093">
    <property type="entry name" value="GENERAL SECRETION PATHWAY PROTEIN G"/>
    <property type="match status" value="1"/>
</dbReference>
<dbReference type="NCBIfam" id="TIGR04294">
    <property type="entry name" value="pre_pil_HX9DG"/>
    <property type="match status" value="1"/>
</dbReference>
<dbReference type="Pfam" id="PF07596">
    <property type="entry name" value="SBP_bac_10"/>
    <property type="match status" value="1"/>
</dbReference>
<evidence type="ECO:0000259" key="1">
    <source>
        <dbReference type="Pfam" id="PF07596"/>
    </source>
</evidence>
<feature type="domain" description="DUF1559" evidence="1">
    <location>
        <begin position="33"/>
        <end position="304"/>
    </location>
</feature>
<dbReference type="InterPro" id="IPR012902">
    <property type="entry name" value="N_methyl_site"/>
</dbReference>
<dbReference type="RefSeq" id="WP_406701280.1">
    <property type="nucleotide sequence ID" value="NZ_CP155447.1"/>
</dbReference>
<protein>
    <submittedName>
        <fullName evidence="2">DUF1559 domain-containing protein</fullName>
    </submittedName>
</protein>
<accession>A0AAU7CT93</accession>
<dbReference type="Gene3D" id="3.30.700.10">
    <property type="entry name" value="Glycoprotein, Type 4 Pilin"/>
    <property type="match status" value="1"/>
</dbReference>
<dbReference type="NCBIfam" id="TIGR02532">
    <property type="entry name" value="IV_pilin_GFxxxE"/>
    <property type="match status" value="1"/>
</dbReference>
<dbReference type="PANTHER" id="PTHR30093:SF2">
    <property type="entry name" value="TYPE II SECRETION SYSTEM PROTEIN H"/>
    <property type="match status" value="1"/>
</dbReference>